<evidence type="ECO:0000256" key="1">
    <source>
        <dbReference type="ARBA" id="ARBA00007692"/>
    </source>
</evidence>
<accession>A0A1J3DRG3</accession>
<dbReference type="InterPro" id="IPR038538">
    <property type="entry name" value="MTERF_sf"/>
</dbReference>
<protein>
    <recommendedName>
        <fullName evidence="5">Transcription termination factor 3, mitochondrial</fullName>
    </recommendedName>
</protein>
<dbReference type="PANTHER" id="PTHR13068">
    <property type="entry name" value="CGI-12 PROTEIN-RELATED"/>
    <property type="match status" value="1"/>
</dbReference>
<gene>
    <name evidence="4" type="ORF">GA_TR9952_c0_g1_i1_g.33050</name>
</gene>
<dbReference type="SMART" id="SM00733">
    <property type="entry name" value="Mterf"/>
    <property type="match status" value="7"/>
</dbReference>
<evidence type="ECO:0000256" key="2">
    <source>
        <dbReference type="ARBA" id="ARBA00022472"/>
    </source>
</evidence>
<evidence type="ECO:0000313" key="4">
    <source>
        <dbReference type="EMBL" id="JAU22537.1"/>
    </source>
</evidence>
<keyword evidence="2" id="KW-0805">Transcription regulation</keyword>
<dbReference type="InterPro" id="IPR003690">
    <property type="entry name" value="MTERF"/>
</dbReference>
<keyword evidence="3" id="KW-0809">Transit peptide</keyword>
<keyword evidence="2" id="KW-0806">Transcription termination</keyword>
<dbReference type="GO" id="GO:0006353">
    <property type="term" value="P:DNA-templated transcription termination"/>
    <property type="evidence" value="ECO:0007669"/>
    <property type="project" value="UniProtKB-KW"/>
</dbReference>
<dbReference type="EMBL" id="GEVI01009783">
    <property type="protein sequence ID" value="JAU22537.1"/>
    <property type="molecule type" value="Transcribed_RNA"/>
</dbReference>
<dbReference type="Pfam" id="PF02536">
    <property type="entry name" value="mTERF"/>
    <property type="match status" value="1"/>
</dbReference>
<evidence type="ECO:0008006" key="5">
    <source>
        <dbReference type="Google" id="ProtNLM"/>
    </source>
</evidence>
<reference evidence="4" key="1">
    <citation type="submission" date="2016-07" db="EMBL/GenBank/DDBJ databases">
        <title>De novo transcriptome assembly of four accessions of the metal hyperaccumulator plant Noccaea caerulescens.</title>
        <authorList>
            <person name="Blande D."/>
            <person name="Halimaa P."/>
            <person name="Tervahauta A.I."/>
            <person name="Aarts M.G."/>
            <person name="Karenlampi S.O."/>
        </authorList>
    </citation>
    <scope>NUCLEOTIDE SEQUENCE</scope>
</reference>
<dbReference type="FunFam" id="1.25.70.10:FF:000033">
    <property type="entry name" value="F19K23.4 protein"/>
    <property type="match status" value="1"/>
</dbReference>
<name>A0A1J3DRG3_NOCCA</name>
<dbReference type="Gene3D" id="1.25.70.10">
    <property type="entry name" value="Transcription termination factor 3, mitochondrial"/>
    <property type="match status" value="1"/>
</dbReference>
<comment type="similarity">
    <text evidence="1">Belongs to the mTERF family.</text>
</comment>
<evidence type="ECO:0000256" key="3">
    <source>
        <dbReference type="ARBA" id="ARBA00022946"/>
    </source>
</evidence>
<dbReference type="PANTHER" id="PTHR13068:SF133">
    <property type="entry name" value="MITOCHONDRIAL TRANSCRIPTION TERMINATION FACTOR FAMILY PROTEIN"/>
    <property type="match status" value="1"/>
</dbReference>
<dbReference type="GO" id="GO:0005737">
    <property type="term" value="C:cytoplasm"/>
    <property type="evidence" value="ECO:0007669"/>
    <property type="project" value="UniProtKB-ARBA"/>
</dbReference>
<organism evidence="4">
    <name type="scientific">Noccaea caerulescens</name>
    <name type="common">Alpine penny-cress</name>
    <name type="synonym">Thlaspi caerulescens</name>
    <dbReference type="NCBI Taxonomy" id="107243"/>
    <lineage>
        <taxon>Eukaryota</taxon>
        <taxon>Viridiplantae</taxon>
        <taxon>Streptophyta</taxon>
        <taxon>Embryophyta</taxon>
        <taxon>Tracheophyta</taxon>
        <taxon>Spermatophyta</taxon>
        <taxon>Magnoliopsida</taxon>
        <taxon>eudicotyledons</taxon>
        <taxon>Gunneridae</taxon>
        <taxon>Pentapetalae</taxon>
        <taxon>rosids</taxon>
        <taxon>malvids</taxon>
        <taxon>Brassicales</taxon>
        <taxon>Brassicaceae</taxon>
        <taxon>Coluteocarpeae</taxon>
        <taxon>Noccaea</taxon>
    </lineage>
</organism>
<dbReference type="GO" id="GO:0003676">
    <property type="term" value="F:nucleic acid binding"/>
    <property type="evidence" value="ECO:0007669"/>
    <property type="project" value="InterPro"/>
</dbReference>
<dbReference type="AlphaFoldDB" id="A0A1J3DRG3"/>
<keyword evidence="2" id="KW-0804">Transcription</keyword>
<sequence length="455" mass="51786">MFSLILHGRSSIELQKWRHLRFAANLLQKASSFSTASTVSSHKGQIFTVSYLVDSLGLTTKLAESISKKITSFDGKRNPDSVLNLLRNHSFTDSQISTIITTYPGLLLLDAEKSLGPKLQFLQSRGGGDSTSSSDEFTEIVSKVPRILEKKGNKTISLYYDFVKCIIEEKVWPEEVNKRSNKLRNVLVLRGLGMPQKLLFTLLISNYQPIYGKEKFEASLKKVIDNGFDPRTSKFVQALHVVYQMSEKTIEEKIDVYKRLGFEVDDVWEIFKKWPFSLKFSEKKINQTFETLEKKCGLLKNEVLTVVKKHPQLIRISEKNVVNSVEKFVGLGFSRDEVKRMIKRFPQCLHLSVETVKKKTEFLVKKMDTPLKAVVSSPQLLGYNLEKRTVPRCNVIKALMAKGLVGSELSLSTSSVMAVTDEAFLNKYVRKQEDKKLVAELMTIFTTVYKADLDE</sequence>
<proteinExistence type="inferred from homology"/>